<accession>W6K265</accession>
<sequence length="184" mass="18724">MNVLVLLGSLRPESTNRQLANAALAHLPESARAHVSTLPAGLSFYDESLDTDERRPGLVDAFRAEVAAADAIIVVTPEYNGSVSGVVKNALDWASRPRGAAPIAGIPALVLAASGSPRGAQWAREAAVRVLQIAGAAPLAETLGVASSYAAFGAGDALLDPAVDERLAAVIGQLLDAARTPAAA</sequence>
<dbReference type="InterPro" id="IPR005025">
    <property type="entry name" value="FMN_Rdtase-like_dom"/>
</dbReference>
<dbReference type="Pfam" id="PF03358">
    <property type="entry name" value="FMN_red"/>
    <property type="match status" value="1"/>
</dbReference>
<dbReference type="InterPro" id="IPR050712">
    <property type="entry name" value="NAD(P)H-dep_reductase"/>
</dbReference>
<organism evidence="2 3">
    <name type="scientific">Nostocoides australiense Ben110</name>
    <dbReference type="NCBI Taxonomy" id="1193182"/>
    <lineage>
        <taxon>Bacteria</taxon>
        <taxon>Bacillati</taxon>
        <taxon>Actinomycetota</taxon>
        <taxon>Actinomycetes</taxon>
        <taxon>Micrococcales</taxon>
        <taxon>Intrasporangiaceae</taxon>
        <taxon>Nostocoides</taxon>
    </lineage>
</organism>
<dbReference type="SUPFAM" id="SSF52218">
    <property type="entry name" value="Flavoproteins"/>
    <property type="match status" value="1"/>
</dbReference>
<dbReference type="Gene3D" id="3.40.50.360">
    <property type="match status" value="1"/>
</dbReference>
<dbReference type="PANTHER" id="PTHR30543:SF21">
    <property type="entry name" value="NAD(P)H-DEPENDENT FMN REDUCTASE LOT6"/>
    <property type="match status" value="1"/>
</dbReference>
<dbReference type="GO" id="GO:0005829">
    <property type="term" value="C:cytosol"/>
    <property type="evidence" value="ECO:0007669"/>
    <property type="project" value="TreeGrafter"/>
</dbReference>
<gene>
    <name evidence="2" type="ORF">BN11_550009</name>
</gene>
<feature type="domain" description="NADPH-dependent FMN reductase-like" evidence="1">
    <location>
        <begin position="1"/>
        <end position="145"/>
    </location>
</feature>
<dbReference type="OrthoDB" id="9812295at2"/>
<dbReference type="PANTHER" id="PTHR30543">
    <property type="entry name" value="CHROMATE REDUCTASE"/>
    <property type="match status" value="1"/>
</dbReference>
<name>W6K265_9MICO</name>
<evidence type="ECO:0000313" key="2">
    <source>
        <dbReference type="EMBL" id="CCH75201.1"/>
    </source>
</evidence>
<proteinExistence type="predicted"/>
<keyword evidence="3" id="KW-1185">Reference proteome</keyword>
<evidence type="ECO:0000313" key="3">
    <source>
        <dbReference type="Proteomes" id="UP000035763"/>
    </source>
</evidence>
<evidence type="ECO:0000259" key="1">
    <source>
        <dbReference type="Pfam" id="PF03358"/>
    </source>
</evidence>
<protein>
    <recommendedName>
        <fullName evidence="1">NADPH-dependent FMN reductase-like domain-containing protein</fullName>
    </recommendedName>
</protein>
<dbReference type="InterPro" id="IPR029039">
    <property type="entry name" value="Flavoprotein-like_sf"/>
</dbReference>
<dbReference type="GO" id="GO:0016491">
    <property type="term" value="F:oxidoreductase activity"/>
    <property type="evidence" value="ECO:0007669"/>
    <property type="project" value="InterPro"/>
</dbReference>
<dbReference type="AlphaFoldDB" id="W6K265"/>
<comment type="caution">
    <text evidence="2">The sequence shown here is derived from an EMBL/GenBank/DDBJ whole genome shotgun (WGS) entry which is preliminary data.</text>
</comment>
<dbReference type="Proteomes" id="UP000035763">
    <property type="component" value="Unassembled WGS sequence"/>
</dbReference>
<reference evidence="2 3" key="1">
    <citation type="journal article" date="2013" name="ISME J.">
        <title>A metabolic model for members of the genus Tetrasphaera involved in enhanced biological phosphorus removal.</title>
        <authorList>
            <person name="Kristiansen R."/>
            <person name="Nguyen H.T.T."/>
            <person name="Saunders A.M."/>
            <person name="Nielsen J.L."/>
            <person name="Wimmer R."/>
            <person name="Le V.Q."/>
            <person name="McIlroy S.J."/>
            <person name="Petrovski S."/>
            <person name="Seviour R.J."/>
            <person name="Calteau A."/>
            <person name="Nielsen K.L."/>
            <person name="Nielsen P.H."/>
        </authorList>
    </citation>
    <scope>NUCLEOTIDE SEQUENCE [LARGE SCALE GENOMIC DNA]</scope>
    <source>
        <strain evidence="2 3">Ben110</strain>
    </source>
</reference>
<dbReference type="EMBL" id="CAJA01000480">
    <property type="protein sequence ID" value="CCH75201.1"/>
    <property type="molecule type" value="Genomic_DNA"/>
</dbReference>
<dbReference type="STRING" id="1193182.BN11_550009"/>
<dbReference type="RefSeq" id="WP_048695472.1">
    <property type="nucleotide sequence ID" value="NZ_HG764815.1"/>
</dbReference>
<dbReference type="GO" id="GO:0010181">
    <property type="term" value="F:FMN binding"/>
    <property type="evidence" value="ECO:0007669"/>
    <property type="project" value="TreeGrafter"/>
</dbReference>